<evidence type="ECO:0000256" key="1">
    <source>
        <dbReference type="SAM" id="Phobius"/>
    </source>
</evidence>
<gene>
    <name evidence="3" type="ORF">PIECOFPK_02761</name>
</gene>
<dbReference type="InterPro" id="IPR029032">
    <property type="entry name" value="AhpD-like"/>
</dbReference>
<dbReference type="Pfam" id="PF02627">
    <property type="entry name" value="CMD"/>
    <property type="match status" value="1"/>
</dbReference>
<feature type="domain" description="Carboxymuconolactone decarboxylase-like" evidence="2">
    <location>
        <begin position="26"/>
        <end position="107"/>
    </location>
</feature>
<keyword evidence="4" id="KW-1185">Reference proteome</keyword>
<dbReference type="EMBL" id="CP144143">
    <property type="protein sequence ID" value="WWC85018.1"/>
    <property type="molecule type" value="Genomic_DNA"/>
</dbReference>
<dbReference type="Proteomes" id="UP001321305">
    <property type="component" value="Chromosome"/>
</dbReference>
<feature type="transmembrane region" description="Helical" evidence="1">
    <location>
        <begin position="133"/>
        <end position="152"/>
    </location>
</feature>
<protein>
    <recommendedName>
        <fullName evidence="2">Carboxymuconolactone decarboxylase-like domain-containing protein</fullName>
    </recommendedName>
</protein>
<dbReference type="PANTHER" id="PTHR34846:SF10">
    <property type="entry name" value="CYTOPLASMIC PROTEIN"/>
    <property type="match status" value="1"/>
</dbReference>
<organism evidence="3 4">
    <name type="scientific">Mycovorax composti</name>
    <dbReference type="NCBI Taxonomy" id="2962693"/>
    <lineage>
        <taxon>Bacteria</taxon>
        <taxon>Pseudomonadati</taxon>
        <taxon>Bacteroidota</taxon>
        <taxon>Chitinophagia</taxon>
        <taxon>Chitinophagales</taxon>
        <taxon>Chitinophagaceae</taxon>
        <taxon>Mycovorax</taxon>
    </lineage>
</organism>
<dbReference type="InterPro" id="IPR003779">
    <property type="entry name" value="CMD-like"/>
</dbReference>
<name>A0ABZ2ENJ3_9BACT</name>
<keyword evidence="1" id="KW-0472">Membrane</keyword>
<keyword evidence="1" id="KW-0812">Transmembrane</keyword>
<dbReference type="PANTHER" id="PTHR34846">
    <property type="entry name" value="4-CARBOXYMUCONOLACTONE DECARBOXYLASE FAMILY PROTEIN (AFU_ORTHOLOGUE AFUA_6G11590)"/>
    <property type="match status" value="1"/>
</dbReference>
<proteinExistence type="predicted"/>
<dbReference type="NCBIfam" id="TIGR00778">
    <property type="entry name" value="ahpD_dom"/>
    <property type="match status" value="1"/>
</dbReference>
<sequence length="159" mass="18521">MRRIALRHTKNLNIMAQRFNIRELAPKAYEKIFTLEDYLKHSELDPVHFELIKIRGSQINGCAFCIDKHTKDALDIGETPRRIFLLDAWKETGLFTDEERIILAMTEEITLIKNQGLTEATCQEAKKYFSDHYIAHIIMAIVTINAWNRIAISSRMDVK</sequence>
<evidence type="ECO:0000313" key="3">
    <source>
        <dbReference type="EMBL" id="WWC85018.1"/>
    </source>
</evidence>
<keyword evidence="1" id="KW-1133">Transmembrane helix</keyword>
<accession>A0ABZ2ENJ3</accession>
<evidence type="ECO:0000259" key="2">
    <source>
        <dbReference type="Pfam" id="PF02627"/>
    </source>
</evidence>
<dbReference type="Gene3D" id="1.20.1290.10">
    <property type="entry name" value="AhpD-like"/>
    <property type="match status" value="1"/>
</dbReference>
<reference evidence="4" key="1">
    <citation type="submission" date="2024-01" db="EMBL/GenBank/DDBJ databases">
        <title>Mycovorax composti gen. nov. sp. nov., a member of the family Chitinophagaceae isolated from button mushroom compost.</title>
        <authorList>
            <person name="Thai M."/>
            <person name="Bell T.L."/>
            <person name="Kertesz M.A."/>
        </authorList>
    </citation>
    <scope>NUCLEOTIDE SEQUENCE [LARGE SCALE GENOMIC DNA]</scope>
    <source>
        <strain evidence="4">C216</strain>
    </source>
</reference>
<evidence type="ECO:0000313" key="4">
    <source>
        <dbReference type="Proteomes" id="UP001321305"/>
    </source>
</evidence>
<dbReference type="SUPFAM" id="SSF69118">
    <property type="entry name" value="AhpD-like"/>
    <property type="match status" value="1"/>
</dbReference>
<dbReference type="InterPro" id="IPR004675">
    <property type="entry name" value="AhpD_core"/>
</dbReference>